<evidence type="ECO:0000313" key="1">
    <source>
        <dbReference type="EMBL" id="KAJ7078150.1"/>
    </source>
</evidence>
<accession>A0AAD6XGW1</accession>
<dbReference type="EMBL" id="JARJCN010000068">
    <property type="protein sequence ID" value="KAJ7078150.1"/>
    <property type="molecule type" value="Genomic_DNA"/>
</dbReference>
<dbReference type="AlphaFoldDB" id="A0AAD6XGW1"/>
<organism evidence="1 2">
    <name type="scientific">Mycena belliarum</name>
    <dbReference type="NCBI Taxonomy" id="1033014"/>
    <lineage>
        <taxon>Eukaryota</taxon>
        <taxon>Fungi</taxon>
        <taxon>Dikarya</taxon>
        <taxon>Basidiomycota</taxon>
        <taxon>Agaricomycotina</taxon>
        <taxon>Agaricomycetes</taxon>
        <taxon>Agaricomycetidae</taxon>
        <taxon>Agaricales</taxon>
        <taxon>Marasmiineae</taxon>
        <taxon>Mycenaceae</taxon>
        <taxon>Mycena</taxon>
    </lineage>
</organism>
<name>A0AAD6XGW1_9AGAR</name>
<gene>
    <name evidence="1" type="ORF">B0H15DRAFT_539505</name>
</gene>
<protein>
    <submittedName>
        <fullName evidence="1">Uncharacterized protein</fullName>
    </submittedName>
</protein>
<reference evidence="1" key="1">
    <citation type="submission" date="2023-03" db="EMBL/GenBank/DDBJ databases">
        <title>Massive genome expansion in bonnet fungi (Mycena s.s.) driven by repeated elements and novel gene families across ecological guilds.</title>
        <authorList>
            <consortium name="Lawrence Berkeley National Laboratory"/>
            <person name="Harder C.B."/>
            <person name="Miyauchi S."/>
            <person name="Viragh M."/>
            <person name="Kuo A."/>
            <person name="Thoen E."/>
            <person name="Andreopoulos B."/>
            <person name="Lu D."/>
            <person name="Skrede I."/>
            <person name="Drula E."/>
            <person name="Henrissat B."/>
            <person name="Morin E."/>
            <person name="Kohler A."/>
            <person name="Barry K."/>
            <person name="LaButti K."/>
            <person name="Morin E."/>
            <person name="Salamov A."/>
            <person name="Lipzen A."/>
            <person name="Mereny Z."/>
            <person name="Hegedus B."/>
            <person name="Baldrian P."/>
            <person name="Stursova M."/>
            <person name="Weitz H."/>
            <person name="Taylor A."/>
            <person name="Grigoriev I.V."/>
            <person name="Nagy L.G."/>
            <person name="Martin F."/>
            <person name="Kauserud H."/>
        </authorList>
    </citation>
    <scope>NUCLEOTIDE SEQUENCE</scope>
    <source>
        <strain evidence="1">CBHHK173m</strain>
    </source>
</reference>
<dbReference type="Proteomes" id="UP001222325">
    <property type="component" value="Unassembled WGS sequence"/>
</dbReference>
<comment type="caution">
    <text evidence="1">The sequence shown here is derived from an EMBL/GenBank/DDBJ whole genome shotgun (WGS) entry which is preliminary data.</text>
</comment>
<sequence>MGRRRTTQRASQRFSSARPLLLPPPWRMHVGLSPTSGSVCSPHRSPIVARCYDLSRVEPRALRCAQAMQLRAACARPRSIPWPLALAPVPARVFKARRTPFPPPRRPARIRKPRHCSGRCCSLVSILRSRPARRLPASQWLAPPAISSCWPHACAARADSPVNARVDVYARLGLRCHVTAQAPTSSTNARCAADALSRNPALDLAL</sequence>
<proteinExistence type="predicted"/>
<keyword evidence="2" id="KW-1185">Reference proteome</keyword>
<evidence type="ECO:0000313" key="2">
    <source>
        <dbReference type="Proteomes" id="UP001222325"/>
    </source>
</evidence>